<name>A0A7S4T6H6_9STRA</name>
<evidence type="ECO:0000256" key="1">
    <source>
        <dbReference type="PROSITE-ProRule" id="PRU00023"/>
    </source>
</evidence>
<dbReference type="InterPro" id="IPR036770">
    <property type="entry name" value="Ankyrin_rpt-contain_sf"/>
</dbReference>
<reference evidence="2" key="1">
    <citation type="submission" date="2021-01" db="EMBL/GenBank/DDBJ databases">
        <authorList>
            <person name="Corre E."/>
            <person name="Pelletier E."/>
            <person name="Niang G."/>
            <person name="Scheremetjew M."/>
            <person name="Finn R."/>
            <person name="Kale V."/>
            <person name="Holt S."/>
            <person name="Cochrane G."/>
            <person name="Meng A."/>
            <person name="Brown T."/>
            <person name="Cohen L."/>
        </authorList>
    </citation>
    <scope>NUCLEOTIDE SEQUENCE</scope>
    <source>
        <strain evidence="2">GSO104</strain>
    </source>
</reference>
<keyword evidence="1" id="KW-0040">ANK repeat</keyword>
<dbReference type="InterPro" id="IPR002110">
    <property type="entry name" value="Ankyrin_rpt"/>
</dbReference>
<dbReference type="Gene3D" id="1.25.40.20">
    <property type="entry name" value="Ankyrin repeat-containing domain"/>
    <property type="match status" value="1"/>
</dbReference>
<proteinExistence type="predicted"/>
<evidence type="ECO:0000313" key="2">
    <source>
        <dbReference type="EMBL" id="CAE4665143.1"/>
    </source>
</evidence>
<sequence>MPCKKIRINNILKKIQSAKKPVEDTVEELSLFELLNLQTSLEEGKKQYNDEAVLSAMHNDPEAITKKYDFQEFKQSYPIIPALCLGASYEVVDMMINTFPEAVQGEGDILHTVCSGDYDVNAEALGRLIECCPDAVQKQNCKGNTALHIACESGAAFGVVKVLITKHTKALVMKNNRAETPLHLACIRDAPLNVIQLLLSKSPSSLWIQNCNGRTPLMCAEHWNASEDVVMLLKKWSRPSAKN</sequence>
<dbReference type="PANTHER" id="PTHR24121">
    <property type="entry name" value="NO MECHANORECEPTOR POTENTIAL C, ISOFORM D-RELATED"/>
    <property type="match status" value="1"/>
</dbReference>
<dbReference type="Pfam" id="PF12796">
    <property type="entry name" value="Ank_2"/>
    <property type="match status" value="1"/>
</dbReference>
<gene>
    <name evidence="2" type="ORF">DBRI00130_LOCUS42609</name>
</gene>
<feature type="repeat" description="ANK" evidence="1">
    <location>
        <begin position="142"/>
        <end position="175"/>
    </location>
</feature>
<dbReference type="EMBL" id="HBNS01059258">
    <property type="protein sequence ID" value="CAE4665143.1"/>
    <property type="molecule type" value="Transcribed_RNA"/>
</dbReference>
<dbReference type="SUPFAM" id="SSF48403">
    <property type="entry name" value="Ankyrin repeat"/>
    <property type="match status" value="1"/>
</dbReference>
<accession>A0A7S4T6H6</accession>
<dbReference type="PROSITE" id="PS50088">
    <property type="entry name" value="ANK_REPEAT"/>
    <property type="match status" value="1"/>
</dbReference>
<dbReference type="PANTHER" id="PTHR24121:SF23">
    <property type="entry name" value="NO MECHANORECEPTOR POTENTIAL C, ISOFORM H"/>
    <property type="match status" value="1"/>
</dbReference>
<dbReference type="SMART" id="SM00248">
    <property type="entry name" value="ANK"/>
    <property type="match status" value="3"/>
</dbReference>
<organism evidence="2">
    <name type="scientific">Ditylum brightwellii</name>
    <dbReference type="NCBI Taxonomy" id="49249"/>
    <lineage>
        <taxon>Eukaryota</taxon>
        <taxon>Sar</taxon>
        <taxon>Stramenopiles</taxon>
        <taxon>Ochrophyta</taxon>
        <taxon>Bacillariophyta</taxon>
        <taxon>Mediophyceae</taxon>
        <taxon>Lithodesmiophycidae</taxon>
        <taxon>Lithodesmiales</taxon>
        <taxon>Lithodesmiaceae</taxon>
        <taxon>Ditylum</taxon>
    </lineage>
</organism>
<dbReference type="AlphaFoldDB" id="A0A7S4T6H6"/>
<protein>
    <submittedName>
        <fullName evidence="2">Uncharacterized protein</fullName>
    </submittedName>
</protein>